<evidence type="ECO:0000256" key="1">
    <source>
        <dbReference type="ARBA" id="ARBA00004922"/>
    </source>
</evidence>
<dbReference type="AlphaFoldDB" id="A0A177NQJ8"/>
<dbReference type="EMBL" id="LUUJ01000034">
    <property type="protein sequence ID" value="OAI20265.1"/>
    <property type="molecule type" value="Genomic_DNA"/>
</dbReference>
<keyword evidence="4" id="KW-0802">TPR repeat</keyword>
<evidence type="ECO:0000259" key="5">
    <source>
        <dbReference type="Pfam" id="PF13844"/>
    </source>
</evidence>
<dbReference type="OrthoDB" id="255821at2"/>
<comment type="caution">
    <text evidence="6">The sequence shown here is derived from an EMBL/GenBank/DDBJ whole genome shotgun (WGS) entry which is preliminary data.</text>
</comment>
<dbReference type="Gene3D" id="3.40.50.2000">
    <property type="entry name" value="Glycogen Phosphorylase B"/>
    <property type="match status" value="1"/>
</dbReference>
<gene>
    <name evidence="6" type="ORF">A1507_05555</name>
</gene>
<dbReference type="InterPro" id="IPR029489">
    <property type="entry name" value="OGT/SEC/SPY_C"/>
</dbReference>
<keyword evidence="2 6" id="KW-0808">Transferase</keyword>
<keyword evidence="6" id="KW-0328">Glycosyltransferase</keyword>
<dbReference type="GO" id="GO:0006493">
    <property type="term" value="P:protein O-linked glycosylation"/>
    <property type="evidence" value="ECO:0007669"/>
    <property type="project" value="InterPro"/>
</dbReference>
<name>A0A177NQJ8_9GAMM</name>
<reference evidence="6 7" key="1">
    <citation type="submission" date="2016-03" db="EMBL/GenBank/DDBJ databases">
        <authorList>
            <person name="Ploux O."/>
        </authorList>
    </citation>
    <scope>NUCLEOTIDE SEQUENCE [LARGE SCALE GENOMIC DNA]</scope>
    <source>
        <strain evidence="6 7">R-45378</strain>
    </source>
</reference>
<feature type="domain" description="O-GlcNAc transferase C-terminal" evidence="5">
    <location>
        <begin position="81"/>
        <end position="231"/>
    </location>
</feature>
<feature type="domain" description="O-GlcNAc transferase C-terminal" evidence="5">
    <location>
        <begin position="244"/>
        <end position="428"/>
    </location>
</feature>
<dbReference type="InterPro" id="IPR037919">
    <property type="entry name" value="OGT"/>
</dbReference>
<dbReference type="Proteomes" id="UP000077857">
    <property type="component" value="Unassembled WGS sequence"/>
</dbReference>
<evidence type="ECO:0000313" key="7">
    <source>
        <dbReference type="Proteomes" id="UP000077857"/>
    </source>
</evidence>
<dbReference type="GO" id="GO:0097363">
    <property type="term" value="F:protein O-acetylglucosaminyltransferase activity"/>
    <property type="evidence" value="ECO:0007669"/>
    <property type="project" value="TreeGrafter"/>
</dbReference>
<dbReference type="Pfam" id="PF13844">
    <property type="entry name" value="Glyco_transf_41"/>
    <property type="match status" value="2"/>
</dbReference>
<dbReference type="PANTHER" id="PTHR44366:SF1">
    <property type="entry name" value="UDP-N-ACETYLGLUCOSAMINE--PEPTIDE N-ACETYLGLUCOSAMINYLTRANSFERASE 110 KDA SUBUNIT"/>
    <property type="match status" value="1"/>
</dbReference>
<sequence>MKYYDRSRSICEWERLDEWRDKIRASLAGGETSRISPFHLLSLAGFSAAEQRQCADVWMAGRLAASAAERLELDFVFDRPPQTKIRLGYLSADFQEHATAYLLAETLEAHNRDRFELYAYSYGADDGGTMRQRLERCFDRFIDLGELSIADCAKTIYADRIDILIDLKGYTRGTRTEILTYRPAPVQVNYLGYPGTVGGDFCDYIITDNYVTPPASAGDYSEAFACMPGSYQPHGSDVAIGRSSNRAEQGLPAEGFVFCCFNQAYKIMPETFDLWCRLLHNTPGSVLWLLDNAKAKGRLRNEAYQRGISPERLVFAGEVSQSRHLARLSLADLVLDTAPYNAHTTASDALWVGVPLITCTGDTFASRVAGSLLRAVDLEELIAEDTTAYYALALELSNHPQRLAEIRHRLQQNRLSVALFDSASYTLHLEGLYQTMWDRHLAGEFPAAIGQVC</sequence>
<evidence type="ECO:0000256" key="2">
    <source>
        <dbReference type="ARBA" id="ARBA00022679"/>
    </source>
</evidence>
<evidence type="ECO:0000256" key="4">
    <source>
        <dbReference type="ARBA" id="ARBA00022803"/>
    </source>
</evidence>
<evidence type="ECO:0000256" key="3">
    <source>
        <dbReference type="ARBA" id="ARBA00022737"/>
    </source>
</evidence>
<dbReference type="PANTHER" id="PTHR44366">
    <property type="entry name" value="UDP-N-ACETYLGLUCOSAMINE--PEPTIDE N-ACETYLGLUCOSAMINYLTRANSFERASE 110 KDA SUBUNIT"/>
    <property type="match status" value="1"/>
</dbReference>
<comment type="pathway">
    <text evidence="1">Protein modification; protein glycosylation.</text>
</comment>
<accession>A0A177NQJ8</accession>
<organism evidence="6 7">
    <name type="scientific">Methylomonas koyamae</name>
    <dbReference type="NCBI Taxonomy" id="702114"/>
    <lineage>
        <taxon>Bacteria</taxon>
        <taxon>Pseudomonadati</taxon>
        <taxon>Pseudomonadota</taxon>
        <taxon>Gammaproteobacteria</taxon>
        <taxon>Methylococcales</taxon>
        <taxon>Methylococcaceae</taxon>
        <taxon>Methylomonas</taxon>
    </lineage>
</organism>
<proteinExistence type="predicted"/>
<keyword evidence="3" id="KW-0677">Repeat</keyword>
<protein>
    <submittedName>
        <fullName evidence="6">UDP-N-acetylglucosamine-peptide N-acetylglucosaminyltransferase</fullName>
    </submittedName>
</protein>
<evidence type="ECO:0000313" key="6">
    <source>
        <dbReference type="EMBL" id="OAI20265.1"/>
    </source>
</evidence>
<dbReference type="Gene3D" id="3.40.50.11380">
    <property type="match status" value="1"/>
</dbReference>
<dbReference type="SUPFAM" id="SSF53756">
    <property type="entry name" value="UDP-Glycosyltransferase/glycogen phosphorylase"/>
    <property type="match status" value="1"/>
</dbReference>